<evidence type="ECO:0000259" key="8">
    <source>
        <dbReference type="PROSITE" id="PS50928"/>
    </source>
</evidence>
<comment type="similarity">
    <text evidence="7">Belongs to the binding-protein-dependent transport system permease family.</text>
</comment>
<keyword evidence="4 7" id="KW-0812">Transmembrane</keyword>
<evidence type="ECO:0000256" key="4">
    <source>
        <dbReference type="ARBA" id="ARBA00022692"/>
    </source>
</evidence>
<feature type="domain" description="ABC transmembrane type-1" evidence="8">
    <location>
        <begin position="79"/>
        <end position="298"/>
    </location>
</feature>
<feature type="transmembrane region" description="Helical" evidence="7">
    <location>
        <begin position="280"/>
        <end position="302"/>
    </location>
</feature>
<organism evidence="9 10">
    <name type="scientific">Saccharopolyspora taberi</name>
    <dbReference type="NCBI Taxonomy" id="60895"/>
    <lineage>
        <taxon>Bacteria</taxon>
        <taxon>Bacillati</taxon>
        <taxon>Actinomycetota</taxon>
        <taxon>Actinomycetes</taxon>
        <taxon>Pseudonocardiales</taxon>
        <taxon>Pseudonocardiaceae</taxon>
        <taxon>Saccharopolyspora</taxon>
    </lineage>
</organism>
<dbReference type="InterPro" id="IPR000515">
    <property type="entry name" value="MetI-like"/>
</dbReference>
<comment type="caution">
    <text evidence="9">The sequence shown here is derived from an EMBL/GenBank/DDBJ whole genome shotgun (WGS) entry which is preliminary data.</text>
</comment>
<accession>A0ABN3VHG9</accession>
<evidence type="ECO:0000256" key="1">
    <source>
        <dbReference type="ARBA" id="ARBA00004651"/>
    </source>
</evidence>
<comment type="subcellular location">
    <subcellularLocation>
        <location evidence="1 7">Cell membrane</location>
        <topology evidence="1 7">Multi-pass membrane protein</topology>
    </subcellularLocation>
</comment>
<gene>
    <name evidence="9" type="ORF">GCM10010470_46160</name>
</gene>
<dbReference type="SUPFAM" id="SSF161098">
    <property type="entry name" value="MetI-like"/>
    <property type="match status" value="1"/>
</dbReference>
<keyword evidence="10" id="KW-1185">Reference proteome</keyword>
<reference evidence="9 10" key="1">
    <citation type="journal article" date="2019" name="Int. J. Syst. Evol. Microbiol.">
        <title>The Global Catalogue of Microorganisms (GCM) 10K type strain sequencing project: providing services to taxonomists for standard genome sequencing and annotation.</title>
        <authorList>
            <consortium name="The Broad Institute Genomics Platform"/>
            <consortium name="The Broad Institute Genome Sequencing Center for Infectious Disease"/>
            <person name="Wu L."/>
            <person name="Ma J."/>
        </authorList>
    </citation>
    <scope>NUCLEOTIDE SEQUENCE [LARGE SCALE GENOMIC DNA]</scope>
    <source>
        <strain evidence="9 10">JCM 9383</strain>
    </source>
</reference>
<feature type="transmembrane region" description="Helical" evidence="7">
    <location>
        <begin position="222"/>
        <end position="242"/>
    </location>
</feature>
<keyword evidence="6 7" id="KW-0472">Membrane</keyword>
<evidence type="ECO:0000256" key="5">
    <source>
        <dbReference type="ARBA" id="ARBA00022989"/>
    </source>
</evidence>
<protein>
    <recommendedName>
        <fullName evidence="8">ABC transmembrane type-1 domain-containing protein</fullName>
    </recommendedName>
</protein>
<dbReference type="InterPro" id="IPR051393">
    <property type="entry name" value="ABC_transporter_permease"/>
</dbReference>
<dbReference type="PROSITE" id="PS50928">
    <property type="entry name" value="ABC_TM1"/>
    <property type="match status" value="1"/>
</dbReference>
<dbReference type="CDD" id="cd06261">
    <property type="entry name" value="TM_PBP2"/>
    <property type="match status" value="1"/>
</dbReference>
<feature type="transmembrane region" description="Helical" evidence="7">
    <location>
        <begin position="21"/>
        <end position="43"/>
    </location>
</feature>
<feature type="transmembrane region" description="Helical" evidence="7">
    <location>
        <begin position="84"/>
        <end position="104"/>
    </location>
</feature>
<feature type="transmembrane region" description="Helical" evidence="7">
    <location>
        <begin position="169"/>
        <end position="193"/>
    </location>
</feature>
<dbReference type="Proteomes" id="UP001500979">
    <property type="component" value="Unassembled WGS sequence"/>
</dbReference>
<evidence type="ECO:0000313" key="9">
    <source>
        <dbReference type="EMBL" id="GAA2805670.1"/>
    </source>
</evidence>
<dbReference type="InterPro" id="IPR035906">
    <property type="entry name" value="MetI-like_sf"/>
</dbReference>
<proteinExistence type="inferred from homology"/>
<feature type="transmembrane region" description="Helical" evidence="7">
    <location>
        <begin position="116"/>
        <end position="136"/>
    </location>
</feature>
<keyword evidence="3" id="KW-1003">Cell membrane</keyword>
<dbReference type="PANTHER" id="PTHR30193">
    <property type="entry name" value="ABC TRANSPORTER PERMEASE PROTEIN"/>
    <property type="match status" value="1"/>
</dbReference>
<dbReference type="Gene3D" id="1.10.3720.10">
    <property type="entry name" value="MetI-like"/>
    <property type="match status" value="1"/>
</dbReference>
<evidence type="ECO:0000256" key="3">
    <source>
        <dbReference type="ARBA" id="ARBA00022475"/>
    </source>
</evidence>
<keyword evidence="2 7" id="KW-0813">Transport</keyword>
<name>A0ABN3VHG9_9PSEU</name>
<evidence type="ECO:0000256" key="2">
    <source>
        <dbReference type="ARBA" id="ARBA00022448"/>
    </source>
</evidence>
<dbReference type="RefSeq" id="WP_344682982.1">
    <property type="nucleotide sequence ID" value="NZ_BAAAUX010000019.1"/>
</dbReference>
<dbReference type="PANTHER" id="PTHR30193:SF37">
    <property type="entry name" value="INNER MEMBRANE ABC TRANSPORTER PERMEASE PROTEIN YCJO"/>
    <property type="match status" value="1"/>
</dbReference>
<evidence type="ECO:0000313" key="10">
    <source>
        <dbReference type="Proteomes" id="UP001500979"/>
    </source>
</evidence>
<evidence type="ECO:0000256" key="7">
    <source>
        <dbReference type="RuleBase" id="RU363032"/>
    </source>
</evidence>
<evidence type="ECO:0000256" key="6">
    <source>
        <dbReference type="ARBA" id="ARBA00023136"/>
    </source>
</evidence>
<dbReference type="EMBL" id="BAAAUX010000019">
    <property type="protein sequence ID" value="GAA2805670.1"/>
    <property type="molecule type" value="Genomic_DNA"/>
</dbReference>
<dbReference type="Pfam" id="PF00528">
    <property type="entry name" value="BPD_transp_1"/>
    <property type="match status" value="1"/>
</dbReference>
<keyword evidence="5 7" id="KW-1133">Transmembrane helix</keyword>
<sequence>MPDRTVRRGPRRGITGWVLSAPALSALALFLVLPLLIALWLSLFNVQLNSARPPQFVGLEQYRRIFFDPDLGAQFRQALLNNTLFALAVVPLQTTLALGVALLLNQKLRGMAVFRTCFFMPVVFPMALVAVVWRIIYARDEGGLLNAALHALTFGNFEAHDWLGDPATALASVVVLSIWHGVGFQTVIILAGLQGIPPSLYEAATVDGATRWQRFRYVTVPGLRPTLVFVTTVTTILAFRLFDQVYVLIRGGGLHAATTHTVLYDAVTIAFEGQSDVGRASAITLVFFVIVLALTLLQRALLSMERKART</sequence>